<dbReference type="Pfam" id="PF05721">
    <property type="entry name" value="PhyH"/>
    <property type="match status" value="1"/>
</dbReference>
<dbReference type="AlphaFoldDB" id="A0A382U996"/>
<dbReference type="EMBL" id="UINC01142480">
    <property type="protein sequence ID" value="SVD30833.1"/>
    <property type="molecule type" value="Genomic_DNA"/>
</dbReference>
<evidence type="ECO:0008006" key="2">
    <source>
        <dbReference type="Google" id="ProtNLM"/>
    </source>
</evidence>
<dbReference type="PANTHER" id="PTHR20883:SF48">
    <property type="entry name" value="ECTOINE DIOXYGENASE"/>
    <property type="match status" value="1"/>
</dbReference>
<protein>
    <recommendedName>
        <fullName evidence="2">Phytanoyl-CoA dioxygenase</fullName>
    </recommendedName>
</protein>
<dbReference type="GO" id="GO:0016491">
    <property type="term" value="F:oxidoreductase activity"/>
    <property type="evidence" value="ECO:0007669"/>
    <property type="project" value="UniProtKB-ARBA"/>
</dbReference>
<dbReference type="Gene3D" id="2.60.120.620">
    <property type="entry name" value="q2cbj1_9rhob like domain"/>
    <property type="match status" value="1"/>
</dbReference>
<dbReference type="PANTHER" id="PTHR20883">
    <property type="entry name" value="PHYTANOYL-COA DIOXYGENASE DOMAIN CONTAINING 1"/>
    <property type="match status" value="1"/>
</dbReference>
<organism evidence="1">
    <name type="scientific">marine metagenome</name>
    <dbReference type="NCBI Taxonomy" id="408172"/>
    <lineage>
        <taxon>unclassified sequences</taxon>
        <taxon>metagenomes</taxon>
        <taxon>ecological metagenomes</taxon>
    </lineage>
</organism>
<proteinExistence type="predicted"/>
<dbReference type="SUPFAM" id="SSF51197">
    <property type="entry name" value="Clavaminate synthase-like"/>
    <property type="match status" value="1"/>
</dbReference>
<gene>
    <name evidence="1" type="ORF">METZ01_LOCUS383687</name>
</gene>
<evidence type="ECO:0000313" key="1">
    <source>
        <dbReference type="EMBL" id="SVD30833.1"/>
    </source>
</evidence>
<reference evidence="1" key="1">
    <citation type="submission" date="2018-05" db="EMBL/GenBank/DDBJ databases">
        <authorList>
            <person name="Lanie J.A."/>
            <person name="Ng W.-L."/>
            <person name="Kazmierczak K.M."/>
            <person name="Andrzejewski T.M."/>
            <person name="Davidsen T.M."/>
            <person name="Wayne K.J."/>
            <person name="Tettelin H."/>
            <person name="Glass J.I."/>
            <person name="Rusch D."/>
            <person name="Podicherti R."/>
            <person name="Tsui H.-C.T."/>
            <person name="Winkler M.E."/>
        </authorList>
    </citation>
    <scope>NUCLEOTIDE SEQUENCE</scope>
</reference>
<dbReference type="InterPro" id="IPR008775">
    <property type="entry name" value="Phytyl_CoA_dOase-like"/>
</dbReference>
<sequence>MNFLSHFNEKGFALEKGVFSSNEISALETEFDRIVAQLQLSGEHINARWGSELTHHIENSDSEVIHTHNVQSYSSIMLEMVQHEKLLNLSESLIGPDIILHHTKLFLKSKKRGSAFPLHQDWSYFPTKKNSMIAAVIHLSDSTEKMGCFRVIPESHKMGKIENSDGHSRVP</sequence>
<feature type="non-terminal residue" evidence="1">
    <location>
        <position position="171"/>
    </location>
</feature>
<accession>A0A382U996</accession>
<dbReference type="GO" id="GO:0046872">
    <property type="term" value="F:metal ion binding"/>
    <property type="evidence" value="ECO:0007669"/>
    <property type="project" value="UniProtKB-ARBA"/>
</dbReference>
<name>A0A382U996_9ZZZZ</name>